<reference evidence="10" key="1">
    <citation type="journal article" date="2019" name="Int. J. Syst. Evol. Microbiol.">
        <title>The Global Catalogue of Microorganisms (GCM) 10K type strain sequencing project: providing services to taxonomists for standard genome sequencing and annotation.</title>
        <authorList>
            <consortium name="The Broad Institute Genomics Platform"/>
            <consortium name="The Broad Institute Genome Sequencing Center for Infectious Disease"/>
            <person name="Wu L."/>
            <person name="Ma J."/>
        </authorList>
    </citation>
    <scope>NUCLEOTIDE SEQUENCE [LARGE SCALE GENOMIC DNA]</scope>
    <source>
        <strain evidence="10">CGMCC 4.7289</strain>
    </source>
</reference>
<protein>
    <submittedName>
        <fullName evidence="9">Glycosyltransferase 87 family protein</fullName>
    </submittedName>
</protein>
<comment type="similarity">
    <text evidence="7">Belongs to the glycosyltransferase 87 family.</text>
</comment>
<keyword evidence="5 8" id="KW-1133">Transmembrane helix</keyword>
<feature type="transmembrane region" description="Helical" evidence="8">
    <location>
        <begin position="43"/>
        <end position="62"/>
    </location>
</feature>
<keyword evidence="2" id="KW-1003">Cell membrane</keyword>
<feature type="transmembrane region" description="Helical" evidence="8">
    <location>
        <begin position="236"/>
        <end position="266"/>
    </location>
</feature>
<gene>
    <name evidence="9" type="ORF">ACFOZ4_01540</name>
</gene>
<dbReference type="Pfam" id="PF09594">
    <property type="entry name" value="GT87"/>
    <property type="match status" value="1"/>
</dbReference>
<comment type="caution">
    <text evidence="9">The sequence shown here is derived from an EMBL/GenBank/DDBJ whole genome shotgun (WGS) entry which is preliminary data.</text>
</comment>
<dbReference type="InterPro" id="IPR018584">
    <property type="entry name" value="GT87"/>
</dbReference>
<dbReference type="RefSeq" id="WP_253759119.1">
    <property type="nucleotide sequence ID" value="NZ_JAMZDZ010000001.1"/>
</dbReference>
<evidence type="ECO:0000313" key="9">
    <source>
        <dbReference type="EMBL" id="MFC4129293.1"/>
    </source>
</evidence>
<keyword evidence="4 8" id="KW-0812">Transmembrane</keyword>
<evidence type="ECO:0000256" key="7">
    <source>
        <dbReference type="ARBA" id="ARBA00024033"/>
    </source>
</evidence>
<keyword evidence="3" id="KW-0808">Transferase</keyword>
<feature type="transmembrane region" description="Helical" evidence="8">
    <location>
        <begin position="365"/>
        <end position="388"/>
    </location>
</feature>
<comment type="subcellular location">
    <subcellularLocation>
        <location evidence="1">Cell membrane</location>
        <topology evidence="1">Multi-pass membrane protein</topology>
    </subcellularLocation>
</comment>
<name>A0ABV8LFP9_9ACTN</name>
<evidence type="ECO:0000256" key="8">
    <source>
        <dbReference type="SAM" id="Phobius"/>
    </source>
</evidence>
<evidence type="ECO:0000256" key="3">
    <source>
        <dbReference type="ARBA" id="ARBA00022679"/>
    </source>
</evidence>
<evidence type="ECO:0000256" key="5">
    <source>
        <dbReference type="ARBA" id="ARBA00022989"/>
    </source>
</evidence>
<feature type="transmembrane region" description="Helical" evidence="8">
    <location>
        <begin position="163"/>
        <end position="182"/>
    </location>
</feature>
<organism evidence="9 10">
    <name type="scientific">Hamadaea flava</name>
    <dbReference type="NCBI Taxonomy" id="1742688"/>
    <lineage>
        <taxon>Bacteria</taxon>
        <taxon>Bacillati</taxon>
        <taxon>Actinomycetota</taxon>
        <taxon>Actinomycetes</taxon>
        <taxon>Micromonosporales</taxon>
        <taxon>Micromonosporaceae</taxon>
        <taxon>Hamadaea</taxon>
    </lineage>
</organism>
<proteinExistence type="inferred from homology"/>
<feature type="transmembrane region" description="Helical" evidence="8">
    <location>
        <begin position="69"/>
        <end position="86"/>
    </location>
</feature>
<feature type="transmembrane region" description="Helical" evidence="8">
    <location>
        <begin position="336"/>
        <end position="353"/>
    </location>
</feature>
<sequence>MFVRRISIRVLSIGRPVDVAAYALAALFCAYTWHWSALAPHRAWAVVAIWGYLAAASIALLLPGRLARTWLAAAAWAATALLPLILQARERAAGRLDRAQEEVLVIEAAGARMLHTGTPYLDRDAIAAVPSPLRLLDYLPYQPGMAIAGLPRALGGIAWWTDARIVMALLSSAAVVAAWLLLDRAGITRFGSEAPLRALQAVTILPLATLTLVTGGDDVPVLALSLLACALASRNRWTAAGLAIGCAGALKLTAWPVAIVLGLVALVRHRRSLARYALGAAGIPVLVLVPTVLINGRAVVENVIRFPLGHGLVRSPAASPLPGHLLTAYLPDGRQIAVGLLLGVATVIAISLIRQPPVSVPRAALISATGLLLAILLLPATRFGYLLYPVALAAWAPVLSSPPYRRNATYAAAPRP</sequence>
<feature type="transmembrane region" description="Helical" evidence="8">
    <location>
        <begin position="20"/>
        <end position="37"/>
    </location>
</feature>
<keyword evidence="10" id="KW-1185">Reference proteome</keyword>
<dbReference type="EMBL" id="JBHSAY010000003">
    <property type="protein sequence ID" value="MFC4129293.1"/>
    <property type="molecule type" value="Genomic_DNA"/>
</dbReference>
<evidence type="ECO:0000256" key="1">
    <source>
        <dbReference type="ARBA" id="ARBA00004651"/>
    </source>
</evidence>
<accession>A0ABV8LFP9</accession>
<evidence type="ECO:0000313" key="10">
    <source>
        <dbReference type="Proteomes" id="UP001595816"/>
    </source>
</evidence>
<evidence type="ECO:0000256" key="6">
    <source>
        <dbReference type="ARBA" id="ARBA00023136"/>
    </source>
</evidence>
<feature type="transmembrane region" description="Helical" evidence="8">
    <location>
        <begin position="273"/>
        <end position="294"/>
    </location>
</feature>
<dbReference type="Proteomes" id="UP001595816">
    <property type="component" value="Unassembled WGS sequence"/>
</dbReference>
<evidence type="ECO:0000256" key="4">
    <source>
        <dbReference type="ARBA" id="ARBA00022692"/>
    </source>
</evidence>
<keyword evidence="6 8" id="KW-0472">Membrane</keyword>
<evidence type="ECO:0000256" key="2">
    <source>
        <dbReference type="ARBA" id="ARBA00022475"/>
    </source>
</evidence>